<keyword evidence="5 6" id="KW-0539">Nucleus</keyword>
<sequence length="527" mass="59263">MGVQEQQNMRKVQQKFKMRGLTLTLDALKAVMSHLEEAPNVDQALSDIFSEMDKTSLKSNFVSKDAILEVLSAAAGGDVHEQNRLIVVDVFNLPKLCYDHVRKSFYRCPDLPTNHGEASAKAALYRDRFQLLQQRVLRDRHFTKPSFGRNNSATGSCELFDLVSQLCEVPENAAGIVYLFDASTRLDRVPWKALGDGILMSIISLAANIHKITTGFFTENCVIVAEGEYMTNGVFKIRTMGFPPLEHRSVSLSVTAGLDCFGAGVLNSEETMKLEQIEESTNDMFIILAEVWLDHEETMQKLTQVFDGYETLEVVPSLFILMGNFCSHPCNRAFNEFAKLRSHFGKLGEVISAHPRIKEASRFIFIPGPDDIGPANVLPRPPLPKFFTNEVLKHVPNSIFASNPCRIRFYSQEIVLFRDDILYRTRRNCIIPPSNEETQDNFQHLVATVLHQSHLCPLPLTSQPISWPLDHVLRLYPLPHTVVLADRLIQKVFNFTGVTSFSPGSFSHDGAFIAYRPGSKEAEISSI</sequence>
<dbReference type="GO" id="GO:0008622">
    <property type="term" value="C:epsilon DNA polymerase complex"/>
    <property type="evidence" value="ECO:0007669"/>
    <property type="project" value="UniProtKB-UniRule"/>
</dbReference>
<comment type="subcellular location">
    <subcellularLocation>
        <location evidence="1 6">Nucleus</location>
    </subcellularLocation>
</comment>
<proteinExistence type="inferred from homology"/>
<dbReference type="GO" id="GO:0042276">
    <property type="term" value="P:error-prone translesion synthesis"/>
    <property type="evidence" value="ECO:0007669"/>
    <property type="project" value="TreeGrafter"/>
</dbReference>
<evidence type="ECO:0000256" key="5">
    <source>
        <dbReference type="ARBA" id="ARBA00023242"/>
    </source>
</evidence>
<dbReference type="PANTHER" id="PTHR12708">
    <property type="entry name" value="DNA POLYMERASE EPSILON SUBUNIT B"/>
    <property type="match status" value="1"/>
</dbReference>
<feature type="domain" description="DNA polymerase alpha/delta/epsilon subunit B" evidence="7">
    <location>
        <begin position="285"/>
        <end position="487"/>
    </location>
</feature>
<keyword evidence="9" id="KW-1185">Reference proteome</keyword>
<comment type="function">
    <text evidence="6">Participates in DNA repair and in chromosomal DNA replication.</text>
</comment>
<dbReference type="InterPro" id="IPR007185">
    <property type="entry name" value="DNA_pol_a/d/e_bsu"/>
</dbReference>
<evidence type="ECO:0000256" key="3">
    <source>
        <dbReference type="ARBA" id="ARBA00022705"/>
    </source>
</evidence>
<keyword evidence="3 6" id="KW-0235">DNA replication</keyword>
<dbReference type="Gene3D" id="3.60.21.60">
    <property type="match status" value="1"/>
</dbReference>
<dbReference type="GO" id="GO:0003677">
    <property type="term" value="F:DNA binding"/>
    <property type="evidence" value="ECO:0007669"/>
    <property type="project" value="UniProtKB-UniRule"/>
</dbReference>
<evidence type="ECO:0000313" key="9">
    <source>
        <dbReference type="Proteomes" id="UP000077202"/>
    </source>
</evidence>
<keyword evidence="4 6" id="KW-0238">DNA-binding</keyword>
<accession>A0A176VNX8</accession>
<gene>
    <name evidence="8" type="ORF">AXG93_531s1020</name>
</gene>
<protein>
    <recommendedName>
        <fullName evidence="6">DNA polymerase epsilon subunit</fullName>
    </recommendedName>
    <alternativeName>
        <fullName evidence="6">DNA polymerase II subunit 2</fullName>
    </alternativeName>
</protein>
<dbReference type="InterPro" id="IPR016266">
    <property type="entry name" value="POLE2"/>
</dbReference>
<dbReference type="EMBL" id="LVLJ01003104">
    <property type="protein sequence ID" value="OAE22620.1"/>
    <property type="molecule type" value="Genomic_DNA"/>
</dbReference>
<reference evidence="8" key="1">
    <citation type="submission" date="2016-03" db="EMBL/GenBank/DDBJ databases">
        <title>Mechanisms controlling the formation of the plant cell surface in tip-growing cells are functionally conserved among land plants.</title>
        <authorList>
            <person name="Honkanen S."/>
            <person name="Jones V.A."/>
            <person name="Morieri G."/>
            <person name="Champion C."/>
            <person name="Hetherington A.J."/>
            <person name="Kelly S."/>
            <person name="Saint-Marcoux D."/>
            <person name="Proust H."/>
            <person name="Prescott H."/>
            <person name="Dolan L."/>
        </authorList>
    </citation>
    <scope>NUCLEOTIDE SEQUENCE [LARGE SCALE GENOMIC DNA]</scope>
    <source>
        <tissue evidence="8">Whole gametophyte</tissue>
    </source>
</reference>
<dbReference type="Gene3D" id="1.10.8.60">
    <property type="match status" value="1"/>
</dbReference>
<dbReference type="Proteomes" id="UP000077202">
    <property type="component" value="Unassembled WGS sequence"/>
</dbReference>
<organism evidence="8 9">
    <name type="scientific">Marchantia polymorpha subsp. ruderalis</name>
    <dbReference type="NCBI Taxonomy" id="1480154"/>
    <lineage>
        <taxon>Eukaryota</taxon>
        <taxon>Viridiplantae</taxon>
        <taxon>Streptophyta</taxon>
        <taxon>Embryophyta</taxon>
        <taxon>Marchantiophyta</taxon>
        <taxon>Marchantiopsida</taxon>
        <taxon>Marchantiidae</taxon>
        <taxon>Marchantiales</taxon>
        <taxon>Marchantiaceae</taxon>
        <taxon>Marchantia</taxon>
    </lineage>
</organism>
<dbReference type="Pfam" id="PF04042">
    <property type="entry name" value="DNA_pol_E_B"/>
    <property type="match status" value="1"/>
</dbReference>
<dbReference type="PANTHER" id="PTHR12708:SF0">
    <property type="entry name" value="DNA POLYMERASE EPSILON SUBUNIT 2"/>
    <property type="match status" value="1"/>
</dbReference>
<dbReference type="AlphaFoldDB" id="A0A176VNX8"/>
<evidence type="ECO:0000256" key="1">
    <source>
        <dbReference type="ARBA" id="ARBA00004123"/>
    </source>
</evidence>
<evidence type="ECO:0000259" key="7">
    <source>
        <dbReference type="Pfam" id="PF04042"/>
    </source>
</evidence>
<dbReference type="GO" id="GO:0006261">
    <property type="term" value="P:DNA-templated DNA replication"/>
    <property type="evidence" value="ECO:0007669"/>
    <property type="project" value="InterPro"/>
</dbReference>
<comment type="caution">
    <text evidence="8">The sequence shown here is derived from an EMBL/GenBank/DDBJ whole genome shotgun (WGS) entry which is preliminary data.</text>
</comment>
<evidence type="ECO:0000313" key="8">
    <source>
        <dbReference type="EMBL" id="OAE22620.1"/>
    </source>
</evidence>
<evidence type="ECO:0000256" key="6">
    <source>
        <dbReference type="PIRNR" id="PIRNR000799"/>
    </source>
</evidence>
<dbReference type="PIRSF" id="PIRSF000799">
    <property type="entry name" value="DNA_pol_eps_2"/>
    <property type="match status" value="1"/>
</dbReference>
<name>A0A176VNX8_MARPO</name>
<comment type="similarity">
    <text evidence="2 6">Belongs to the DNA polymerase epsilon subunit B family.</text>
</comment>
<evidence type="ECO:0000256" key="4">
    <source>
        <dbReference type="ARBA" id="ARBA00023125"/>
    </source>
</evidence>
<evidence type="ECO:0000256" key="2">
    <source>
        <dbReference type="ARBA" id="ARBA00009560"/>
    </source>
</evidence>